<organism evidence="8 9">
    <name type="scientific">Effrenium voratum</name>
    <dbReference type="NCBI Taxonomy" id="2562239"/>
    <lineage>
        <taxon>Eukaryota</taxon>
        <taxon>Sar</taxon>
        <taxon>Alveolata</taxon>
        <taxon>Dinophyceae</taxon>
        <taxon>Suessiales</taxon>
        <taxon>Symbiodiniaceae</taxon>
        <taxon>Effrenium</taxon>
    </lineage>
</organism>
<gene>
    <name evidence="8" type="ORF">EVOR1521_LOCUS21033</name>
</gene>
<dbReference type="SUPFAM" id="SSF48452">
    <property type="entry name" value="TPR-like"/>
    <property type="match status" value="1"/>
</dbReference>
<evidence type="ECO:0000256" key="1">
    <source>
        <dbReference type="ARBA" id="ARBA00022741"/>
    </source>
</evidence>
<accession>A0AA36N369</accession>
<evidence type="ECO:0000313" key="9">
    <source>
        <dbReference type="Proteomes" id="UP001178507"/>
    </source>
</evidence>
<feature type="region of interest" description="Disordered" evidence="6">
    <location>
        <begin position="104"/>
        <end position="215"/>
    </location>
</feature>
<keyword evidence="3 5" id="KW-0347">Helicase</keyword>
<feature type="binding site" evidence="5">
    <location>
        <begin position="497"/>
        <end position="504"/>
    </location>
    <ligand>
        <name>ATP</name>
        <dbReference type="ChEBI" id="CHEBI:30616"/>
    </ligand>
</feature>
<proteinExistence type="predicted"/>
<dbReference type="PROSITE" id="PS51198">
    <property type="entry name" value="UVRD_HELICASE_ATP_BIND"/>
    <property type="match status" value="1"/>
</dbReference>
<feature type="region of interest" description="Disordered" evidence="6">
    <location>
        <begin position="244"/>
        <end position="266"/>
    </location>
</feature>
<evidence type="ECO:0000256" key="6">
    <source>
        <dbReference type="SAM" id="MobiDB-lite"/>
    </source>
</evidence>
<keyword evidence="4 5" id="KW-0067">ATP-binding</keyword>
<name>A0AA36N369_9DINO</name>
<feature type="compositionally biased region" description="Basic residues" evidence="6">
    <location>
        <begin position="70"/>
        <end position="83"/>
    </location>
</feature>
<sequence length="2280" mass="258719">MEALYFQMFRDRERPREESSGPGSRAVHRQHRHERETRAPGAPLRPRSRGHSRGRSRSFEPRAGRSTSRGSRRRSRSGSRRRSASPEEDFWEDFDQRWQSQVGFEDMFKRTPPKPTLSAYIHIPEPRQEDSASRSTSPGGFWRAPLSGSSSNSFSAAPRAKEQPGPGSAGLAGRGPRFREGQGQKKLLKKTAKKAGGADEEAELRRREEEKQKELRRRFEAQDFIETPDTRFSFPVEEPLAAASVEPAPDDSTSVMSGTFTEGRHPRFEEPKLEPLQEEACDAPRSDVLQDIFGDQPWRVLLSDAAFGETKQLTRSQQKAALEVFKTLASGVWAPHFREMVCSHQQQKLKCARGADLDILWSLDMEFSREQKVFVEVVQVWHVTRKEESQRAAEALKEEWQRGSRSFKGLFNALKNQSITYSGDCRNPRTVAAADLQDSDVFSVRKFFSLDSQMLKSILVEEESDRGELGAAEQFALRVSKQEAAIIDKPGPIIVIGRSGSGKTLCCVYRLFFQHMEYWKRASKAGGSALLPSGNGNELVHLHQVFVTHSASLANKVLEYFSNLQATHQNGQGAAPSARLTEQSRLPDNLKNHKNFPLFVTFRKFIVMLDGSLGSPFFPRRFASGAVHPDKVIMAEAPDALDPISALREQRRTALRKAQAKVGQSDSMTEVDYELFKAKFWPKLRQHVPAGCDASLLWREIQSFIKGSYRVLDFEGGHLDLQTYREVAKKASPGFEEHRQQIFTAFKAYQELCKEWRCFDRMDVAWHVIKQLKQQPYDGPPIHSVAVDEVQDLAQLELAVFFMIMKRPYEDLFITGDTSQTVSRAVDFRFCDLRSLFTHFKVNPPEMDQLIINYRSHQKILALSHKGVVRPLELAFPHAIDHLEPDLGHRDGVKPIIVTDVPLEDLAQNVFNLDGSTAGIAFGASQCVLVRSEDSRAKLPEGLKNSLVLTVEQSKGLEFDDCILVNFFKDSLYKEWQTMKIFAQELMEEPLKEAKAAKGKRPHFERMRHTLLCSELKHLYTAMTRTKHVLLIIEEDMEQAKHVFELWKVMGLVNFGLMEEENAEARRQIHEHAGKNRGRESWRQMGHNLMRRQLYQQALGAFLRAEDEDMAKVCRAFMRAQQAARAMEESEAEGARLFQEAAGLFEEANARREQAECLLYGGRPQQAADLFETLAEEKPELKVEAARACSAAKRHLRAGQLFEEAGLLRDAIESFLRADSPEANETVKSLVLEAHGSQQLSTEECFRVLQDMDDQAGAGQLYFNEGNFEQAASCFQSAGLLQEEAGCYLELRQPMRAAERLSTSDVQEDLLEAARLYKSHQEYAKEVRCLRALLDQAIDDAALRNHLLVRCIGLHKELREPAEAARLLEQREDYAQATQFFQEAGLFSDAGRVCEKMAEQPVYSFLDDGRQRSAWRKARGFYARAGALKDELRVTELLGDWQECGRLARKLKDFSAAAGFFLQDGDVESAVPCLVDNKDFEQAYQLLQQLPVQDVDLEVRCLVGLERFDEAARKRMQLLPSNSDERCKMVLEAFGLARKSRESYRQFLAEFRHKMPDPSTALIYFAEVADAEQICEQLLQCEQPLPAAAAASILGEPQKALELLERCGLKQERLPKLTLEILLVALQRPASAADAKSLWELHGRIAELRPLLKDIADTARLDYAEATLQRRCGKSGPDRLKKTWEKAKHQDLPHPLQLLIGEEMVLAKSGTAADAMWTLTQIDWYIEVAKAERRKKRDLDDLLEHGYQVTVNSLHRMFYDALHELREQKEETSGRLRPILERVLPKFHRLCTKEDLEVPGFSGAVTVDAKSIVRDLEERRLALLQRLQQICSTRKEDLCNTPGLWLEAFQKANDEPRKLKFKDGFLSSLQQCALVASWNSLTDPVRQQMTQAARDLWQRAWQAEVETLRKPTTSTSQAQMNSAAQKLQKVIKELVHLFWLKESRNEGAWDESKLAKSVSDLVLEELEELRLICPKHVESKNCQAQKNQKCPLDHPRVQKTYNIRQLLATETGGRQQTFDGLGLQGWIDMVDLCSKSVNQNNCTRAGCGYWHPETGLLQNIQRALRESQRTHYLHFDYSKLEDLAPVAKVLRESSQCKALPQGLGFVFREDLHKAENVRLTAILAHALVAESCCKLSPDACKTVLLRMCRAIYRYPDALAADLVKRTLQEVVARAGDEKLREISRDITWEVEGMQKKDNDRCLLSLLLRRQKQQRKQTAPIGSSGLNPHAKEFVPLLPGFLRPNAWEQGDTIARLMGEATAGSMPIGAGQAQGWRPTLARA</sequence>
<feature type="compositionally biased region" description="Basic residues" evidence="6">
    <location>
        <begin position="46"/>
        <end position="56"/>
    </location>
</feature>
<dbReference type="InterPro" id="IPR011990">
    <property type="entry name" value="TPR-like_helical_dom_sf"/>
</dbReference>
<evidence type="ECO:0000256" key="5">
    <source>
        <dbReference type="PROSITE-ProRule" id="PRU00560"/>
    </source>
</evidence>
<dbReference type="GO" id="GO:0005524">
    <property type="term" value="F:ATP binding"/>
    <property type="evidence" value="ECO:0007669"/>
    <property type="project" value="UniProtKB-UniRule"/>
</dbReference>
<evidence type="ECO:0000256" key="2">
    <source>
        <dbReference type="ARBA" id="ARBA00022801"/>
    </source>
</evidence>
<evidence type="ECO:0000256" key="3">
    <source>
        <dbReference type="ARBA" id="ARBA00022806"/>
    </source>
</evidence>
<evidence type="ECO:0000259" key="7">
    <source>
        <dbReference type="PROSITE" id="PS51198"/>
    </source>
</evidence>
<comment type="caution">
    <text evidence="8">The sequence shown here is derived from an EMBL/GenBank/DDBJ whole genome shotgun (WGS) entry which is preliminary data.</text>
</comment>
<feature type="compositionally biased region" description="Polar residues" evidence="6">
    <location>
        <begin position="251"/>
        <end position="260"/>
    </location>
</feature>
<reference evidence="8" key="1">
    <citation type="submission" date="2023-08" db="EMBL/GenBank/DDBJ databases">
        <authorList>
            <person name="Chen Y."/>
            <person name="Shah S."/>
            <person name="Dougan E. K."/>
            <person name="Thang M."/>
            <person name="Chan C."/>
        </authorList>
    </citation>
    <scope>NUCLEOTIDE SEQUENCE</scope>
</reference>
<keyword evidence="1 5" id="KW-0547">Nucleotide-binding</keyword>
<dbReference type="InterPro" id="IPR013986">
    <property type="entry name" value="DExx_box_DNA_helicase_dom_sf"/>
</dbReference>
<dbReference type="InterPro" id="IPR039904">
    <property type="entry name" value="TRANK1"/>
</dbReference>
<feature type="compositionally biased region" description="Basic and acidic residues" evidence="6">
    <location>
        <begin position="203"/>
        <end position="215"/>
    </location>
</feature>
<dbReference type="EMBL" id="CAUJNA010003247">
    <property type="protein sequence ID" value="CAJ1396905.1"/>
    <property type="molecule type" value="Genomic_DNA"/>
</dbReference>
<keyword evidence="2 5" id="KW-0378">Hydrolase</keyword>
<dbReference type="Pfam" id="PF00580">
    <property type="entry name" value="UvrD-helicase"/>
    <property type="match status" value="1"/>
</dbReference>
<dbReference type="GO" id="GO:0016787">
    <property type="term" value="F:hydrolase activity"/>
    <property type="evidence" value="ECO:0007669"/>
    <property type="project" value="UniProtKB-UniRule"/>
</dbReference>
<dbReference type="InterPro" id="IPR014016">
    <property type="entry name" value="UvrD-like_ATP-bd"/>
</dbReference>
<dbReference type="InterPro" id="IPR027417">
    <property type="entry name" value="P-loop_NTPase"/>
</dbReference>
<dbReference type="SUPFAM" id="SSF52540">
    <property type="entry name" value="P-loop containing nucleoside triphosphate hydrolases"/>
    <property type="match status" value="1"/>
</dbReference>
<feature type="compositionally biased region" description="Basic and acidic residues" evidence="6">
    <location>
        <begin position="9"/>
        <end position="19"/>
    </location>
</feature>
<feature type="domain" description="UvrD-like helicase ATP-binding" evidence="7">
    <location>
        <begin position="476"/>
        <end position="857"/>
    </location>
</feature>
<evidence type="ECO:0000313" key="8">
    <source>
        <dbReference type="EMBL" id="CAJ1396905.1"/>
    </source>
</evidence>
<keyword evidence="9" id="KW-1185">Reference proteome</keyword>
<protein>
    <recommendedName>
        <fullName evidence="7">UvrD-like helicase ATP-binding domain-containing protein</fullName>
    </recommendedName>
</protein>
<dbReference type="PANTHER" id="PTHR21529:SF4">
    <property type="entry name" value="TPR AND ANKYRIN REPEAT-CONTAINING PROTEIN 1"/>
    <property type="match status" value="1"/>
</dbReference>
<evidence type="ECO:0000256" key="4">
    <source>
        <dbReference type="ARBA" id="ARBA00022840"/>
    </source>
</evidence>
<dbReference type="GO" id="GO:0004386">
    <property type="term" value="F:helicase activity"/>
    <property type="evidence" value="ECO:0007669"/>
    <property type="project" value="UniProtKB-UniRule"/>
</dbReference>
<dbReference type="Proteomes" id="UP001178507">
    <property type="component" value="Unassembled WGS sequence"/>
</dbReference>
<dbReference type="Gene3D" id="3.40.50.300">
    <property type="entry name" value="P-loop containing nucleotide triphosphate hydrolases"/>
    <property type="match status" value="2"/>
</dbReference>
<dbReference type="Gene3D" id="1.10.10.160">
    <property type="match status" value="1"/>
</dbReference>
<feature type="region of interest" description="Disordered" evidence="6">
    <location>
        <begin position="1"/>
        <end position="92"/>
    </location>
</feature>
<dbReference type="PANTHER" id="PTHR21529">
    <property type="entry name" value="MAMMARY TURMOR VIRUS RECEPTOR HOMOLOG 1, 2 MTVR1, 2"/>
    <property type="match status" value="1"/>
</dbReference>